<keyword evidence="3" id="KW-1185">Reference proteome</keyword>
<dbReference type="Pfam" id="PF00583">
    <property type="entry name" value="Acetyltransf_1"/>
    <property type="match status" value="1"/>
</dbReference>
<protein>
    <submittedName>
        <fullName evidence="2">GNAT family N-acetyltransferase</fullName>
    </submittedName>
</protein>
<sequence length="165" mass="18869">MDIRQACPEDAEELLHLIQQVEAESSFMLFEEGERNTSVEQQRERIWAMKKEGSSTLIVAEEEGRLVGYLAAINGSAKRQQHSLHLVVGILKGYRGKGLGTKLFTYLEKWAIEHRIHRLELTVVVENEAGLGLYKKMGFKVEGTKKHSLLIDEHLVDEYYMAKLL</sequence>
<dbReference type="InterPro" id="IPR016181">
    <property type="entry name" value="Acyl_CoA_acyltransferase"/>
</dbReference>
<dbReference type="Gene3D" id="3.40.630.30">
    <property type="match status" value="1"/>
</dbReference>
<proteinExistence type="predicted"/>
<evidence type="ECO:0000313" key="3">
    <source>
        <dbReference type="Proteomes" id="UP000830326"/>
    </source>
</evidence>
<organism evidence="2 3">
    <name type="scientific">Halobacillus amylolyticus</name>
    <dbReference type="NCBI Taxonomy" id="2932259"/>
    <lineage>
        <taxon>Bacteria</taxon>
        <taxon>Bacillati</taxon>
        <taxon>Bacillota</taxon>
        <taxon>Bacilli</taxon>
        <taxon>Bacillales</taxon>
        <taxon>Bacillaceae</taxon>
        <taxon>Halobacillus</taxon>
    </lineage>
</organism>
<dbReference type="InterPro" id="IPR000182">
    <property type="entry name" value="GNAT_dom"/>
</dbReference>
<dbReference type="CDD" id="cd04301">
    <property type="entry name" value="NAT_SF"/>
    <property type="match status" value="1"/>
</dbReference>
<dbReference type="Proteomes" id="UP000830326">
    <property type="component" value="Chromosome"/>
</dbReference>
<accession>A0ABY4H6F5</accession>
<dbReference type="PANTHER" id="PTHR43415">
    <property type="entry name" value="SPERMIDINE N(1)-ACETYLTRANSFERASE"/>
    <property type="match status" value="1"/>
</dbReference>
<dbReference type="PANTHER" id="PTHR43415:SF3">
    <property type="entry name" value="GNAT-FAMILY ACETYLTRANSFERASE"/>
    <property type="match status" value="1"/>
</dbReference>
<gene>
    <name evidence="2" type="ORF">MUO15_12125</name>
</gene>
<feature type="domain" description="N-acetyltransferase" evidence="1">
    <location>
        <begin position="1"/>
        <end position="165"/>
    </location>
</feature>
<evidence type="ECO:0000313" key="2">
    <source>
        <dbReference type="EMBL" id="UOR10434.1"/>
    </source>
</evidence>
<reference evidence="2" key="1">
    <citation type="submission" date="2022-04" db="EMBL/GenBank/DDBJ databases">
        <title>Halobacillus sp. isolated from saltern.</title>
        <authorList>
            <person name="Won M."/>
            <person name="Lee C.-M."/>
            <person name="Woen H.-Y."/>
            <person name="Kwon S.-W."/>
        </authorList>
    </citation>
    <scope>NUCLEOTIDE SEQUENCE</scope>
    <source>
        <strain evidence="2">SSHM10-5</strain>
    </source>
</reference>
<dbReference type="SUPFAM" id="SSF55729">
    <property type="entry name" value="Acyl-CoA N-acyltransferases (Nat)"/>
    <property type="match status" value="1"/>
</dbReference>
<dbReference type="PROSITE" id="PS51186">
    <property type="entry name" value="GNAT"/>
    <property type="match status" value="1"/>
</dbReference>
<evidence type="ECO:0000259" key="1">
    <source>
        <dbReference type="PROSITE" id="PS51186"/>
    </source>
</evidence>
<dbReference type="EMBL" id="CP095075">
    <property type="protein sequence ID" value="UOR10434.1"/>
    <property type="molecule type" value="Genomic_DNA"/>
</dbReference>
<dbReference type="RefSeq" id="WP_245029539.1">
    <property type="nucleotide sequence ID" value="NZ_CP095075.1"/>
</dbReference>
<name>A0ABY4H6F5_9BACI</name>